<dbReference type="InterPro" id="IPR012340">
    <property type="entry name" value="NA-bd_OB-fold"/>
</dbReference>
<evidence type="ECO:0000256" key="4">
    <source>
        <dbReference type="ARBA" id="ARBA00023204"/>
    </source>
</evidence>
<dbReference type="GO" id="GO:0003677">
    <property type="term" value="F:DNA binding"/>
    <property type="evidence" value="ECO:0007669"/>
    <property type="project" value="UniProtKB-KW"/>
</dbReference>
<dbReference type="NCBIfam" id="TIGR00084">
    <property type="entry name" value="ruvA"/>
    <property type="match status" value="1"/>
</dbReference>
<dbReference type="GO" id="GO:0006310">
    <property type="term" value="P:DNA recombination"/>
    <property type="evidence" value="ECO:0007669"/>
    <property type="project" value="InterPro"/>
</dbReference>
<dbReference type="GO" id="GO:0009378">
    <property type="term" value="F:four-way junction helicase activity"/>
    <property type="evidence" value="ECO:0007669"/>
    <property type="project" value="InterPro"/>
</dbReference>
<dbReference type="AlphaFoldDB" id="A0A381PJJ7"/>
<evidence type="ECO:0000256" key="1">
    <source>
        <dbReference type="ARBA" id="ARBA00022490"/>
    </source>
</evidence>
<protein>
    <recommendedName>
        <fullName evidence="5">Helix-hairpin-helix DNA-binding motif class 1 domain-containing protein</fullName>
    </recommendedName>
</protein>
<dbReference type="CDD" id="cd14332">
    <property type="entry name" value="UBA_RuvA_C"/>
    <property type="match status" value="1"/>
</dbReference>
<evidence type="ECO:0000256" key="2">
    <source>
        <dbReference type="ARBA" id="ARBA00022763"/>
    </source>
</evidence>
<dbReference type="Gene3D" id="2.40.50.140">
    <property type="entry name" value="Nucleic acid-binding proteins"/>
    <property type="match status" value="1"/>
</dbReference>
<dbReference type="SUPFAM" id="SSF46929">
    <property type="entry name" value="DNA helicase RuvA subunit, C-terminal domain"/>
    <property type="match status" value="1"/>
</dbReference>
<sequence>MNANGIGIKISMSINGLEAVPPKGNDAVILTYLHVREDMLDLYGFATERERHTFMQLINISGIGPKLALTILSGINPDKLKDRVVAGDVASLTSVPGVGAKTAKRIIVELKEKFVKMDEDSLGFEEEDTGESILFRDALNALISLGYKSRYARKVLQDLDKNGELRGELESVIKKALSQLVS</sequence>
<organism evidence="6">
    <name type="scientific">marine metagenome</name>
    <dbReference type="NCBI Taxonomy" id="408172"/>
    <lineage>
        <taxon>unclassified sequences</taxon>
        <taxon>metagenomes</taxon>
        <taxon>ecological metagenomes</taxon>
    </lineage>
</organism>
<feature type="domain" description="Helix-hairpin-helix DNA-binding motif class 1" evidence="5">
    <location>
        <begin position="55"/>
        <end position="74"/>
    </location>
</feature>
<evidence type="ECO:0000256" key="3">
    <source>
        <dbReference type="ARBA" id="ARBA00023125"/>
    </source>
</evidence>
<dbReference type="Gene3D" id="1.10.8.10">
    <property type="entry name" value="DNA helicase RuvA subunit, C-terminal domain"/>
    <property type="match status" value="1"/>
</dbReference>
<dbReference type="Pfam" id="PF01330">
    <property type="entry name" value="RuvA_N"/>
    <property type="match status" value="1"/>
</dbReference>
<evidence type="ECO:0000313" key="6">
    <source>
        <dbReference type="EMBL" id="SUZ66608.1"/>
    </source>
</evidence>
<keyword evidence="4" id="KW-0234">DNA repair</keyword>
<dbReference type="Pfam" id="PF07499">
    <property type="entry name" value="RuvA_C"/>
    <property type="match status" value="1"/>
</dbReference>
<dbReference type="SUPFAM" id="SSF47781">
    <property type="entry name" value="RuvA domain 2-like"/>
    <property type="match status" value="1"/>
</dbReference>
<reference evidence="6" key="1">
    <citation type="submission" date="2018-05" db="EMBL/GenBank/DDBJ databases">
        <authorList>
            <person name="Lanie J.A."/>
            <person name="Ng W.-L."/>
            <person name="Kazmierczak K.M."/>
            <person name="Andrzejewski T.M."/>
            <person name="Davidsen T.M."/>
            <person name="Wayne K.J."/>
            <person name="Tettelin H."/>
            <person name="Glass J.I."/>
            <person name="Rusch D."/>
            <person name="Podicherti R."/>
            <person name="Tsui H.-C.T."/>
            <person name="Winkler M.E."/>
        </authorList>
    </citation>
    <scope>NUCLEOTIDE SEQUENCE</scope>
</reference>
<dbReference type="SMART" id="SM00278">
    <property type="entry name" value="HhH1"/>
    <property type="match status" value="2"/>
</dbReference>
<feature type="domain" description="Helix-hairpin-helix DNA-binding motif class 1" evidence="5">
    <location>
        <begin position="90"/>
        <end position="109"/>
    </location>
</feature>
<keyword evidence="2" id="KW-0227">DNA damage</keyword>
<dbReference type="Pfam" id="PF14520">
    <property type="entry name" value="HHH_5"/>
    <property type="match status" value="1"/>
</dbReference>
<name>A0A381PJJ7_9ZZZZ</name>
<dbReference type="InterPro" id="IPR010994">
    <property type="entry name" value="RuvA_2-like"/>
</dbReference>
<keyword evidence="3" id="KW-0238">DNA-binding</keyword>
<dbReference type="GO" id="GO:0006281">
    <property type="term" value="P:DNA repair"/>
    <property type="evidence" value="ECO:0007669"/>
    <property type="project" value="UniProtKB-KW"/>
</dbReference>
<dbReference type="InterPro" id="IPR000085">
    <property type="entry name" value="RuvA"/>
</dbReference>
<accession>A0A381PJJ7</accession>
<dbReference type="GO" id="GO:0009379">
    <property type="term" value="C:Holliday junction helicase complex"/>
    <property type="evidence" value="ECO:0007669"/>
    <property type="project" value="InterPro"/>
</dbReference>
<dbReference type="GO" id="GO:0005524">
    <property type="term" value="F:ATP binding"/>
    <property type="evidence" value="ECO:0007669"/>
    <property type="project" value="InterPro"/>
</dbReference>
<dbReference type="SUPFAM" id="SSF50249">
    <property type="entry name" value="Nucleic acid-binding proteins"/>
    <property type="match status" value="1"/>
</dbReference>
<dbReference type="InterPro" id="IPR011114">
    <property type="entry name" value="RuvA_C"/>
</dbReference>
<dbReference type="EMBL" id="UINC01000988">
    <property type="protein sequence ID" value="SUZ66608.1"/>
    <property type="molecule type" value="Genomic_DNA"/>
</dbReference>
<evidence type="ECO:0000259" key="5">
    <source>
        <dbReference type="SMART" id="SM00278"/>
    </source>
</evidence>
<gene>
    <name evidence="6" type="ORF">METZ01_LOCUS19462</name>
</gene>
<dbReference type="InterPro" id="IPR003583">
    <property type="entry name" value="Hlx-hairpin-Hlx_DNA-bd_motif"/>
</dbReference>
<dbReference type="InterPro" id="IPR013849">
    <property type="entry name" value="DNA_helicase_Holl-junc_RuvA_I"/>
</dbReference>
<proteinExistence type="inferred from homology"/>
<keyword evidence="1" id="KW-0963">Cytoplasm</keyword>
<dbReference type="HAMAP" id="MF_00031">
    <property type="entry name" value="DNA_HJ_migration_RuvA"/>
    <property type="match status" value="1"/>
</dbReference>
<dbReference type="Gene3D" id="1.10.150.20">
    <property type="entry name" value="5' to 3' exonuclease, C-terminal subdomain"/>
    <property type="match status" value="1"/>
</dbReference>
<dbReference type="InterPro" id="IPR036267">
    <property type="entry name" value="RuvA_C_sf"/>
</dbReference>